<dbReference type="PATRIC" id="fig|1618674.3.peg.533"/>
<evidence type="ECO:0000313" key="4">
    <source>
        <dbReference type="EMBL" id="KKW26603.1"/>
    </source>
</evidence>
<keyword evidence="2" id="KW-0119">Carbohydrate metabolism</keyword>
<dbReference type="GO" id="GO:0016787">
    <property type="term" value="F:hydrolase activity"/>
    <property type="evidence" value="ECO:0007669"/>
    <property type="project" value="UniProtKB-KW"/>
</dbReference>
<reference evidence="4 5" key="1">
    <citation type="journal article" date="2015" name="Nature">
        <title>rRNA introns, odd ribosomes, and small enigmatic genomes across a large radiation of phyla.</title>
        <authorList>
            <person name="Brown C.T."/>
            <person name="Hug L.A."/>
            <person name="Thomas B.C."/>
            <person name="Sharon I."/>
            <person name="Castelle C.J."/>
            <person name="Singh A."/>
            <person name="Wilkins M.J."/>
            <person name="Williams K.H."/>
            <person name="Banfield J.F."/>
        </authorList>
    </citation>
    <scope>NUCLEOTIDE SEQUENCE [LARGE SCALE GENOMIC DNA]</scope>
</reference>
<evidence type="ECO:0000256" key="1">
    <source>
        <dbReference type="ARBA" id="ARBA00006821"/>
    </source>
</evidence>
<evidence type="ECO:0000313" key="5">
    <source>
        <dbReference type="Proteomes" id="UP000034185"/>
    </source>
</evidence>
<gene>
    <name evidence="4" type="ORF">UY70_C0021G0003</name>
</gene>
<protein>
    <submittedName>
        <fullName evidence="4">Glycosyl hydrolase family 57</fullName>
    </submittedName>
</protein>
<dbReference type="PANTHER" id="PTHR36306:SF1">
    <property type="entry name" value="ALPHA-AMYLASE-RELATED"/>
    <property type="match status" value="1"/>
</dbReference>
<sequence length="405" mass="47348">MKSLCFYFQVHQPYRVKKYRVFDIGNDPEYFNDRGESNLNNRTIAEKVARKSYIPATRLILELLKRHPEMRVSYSFSGIALEQLERYAPEALDLFKRVVETGQAEVLAETYYHSLAFFYSVPEFERQVTKHRELIRKLFGVWPRVFRNTELSYRNDLAAWADSAGYAGIISEGWDPILGWRSPNYVYRPVGTRTIRLLMKNYKLSDDVAFRFSSREWAEWPLTAGKYGQWLAEADGDTVNLFMDYETFGEHQWEDTGIFDFLEQLPQEIAKNPGIIFRTPSEVIASYEPKDEVDIPSVLTWADTDRDLTAWTGNAMQKAAIENIYALEDGVHLANDAKLMEDWRKLQTSDHFYYMCTKWSNDGDVHAYFSPYESPYEAYIAYMNALSDLRLRLDKRQPQKGVLQT</sequence>
<dbReference type="Proteomes" id="UP000034185">
    <property type="component" value="Unassembled WGS sequence"/>
</dbReference>
<organism evidence="4 5">
    <name type="scientific">Candidatus Kaiserbacteria bacterium GW2011_GWB1_52_6</name>
    <dbReference type="NCBI Taxonomy" id="1618674"/>
    <lineage>
        <taxon>Bacteria</taxon>
        <taxon>Candidatus Kaiseribacteriota</taxon>
    </lineage>
</organism>
<dbReference type="InterPro" id="IPR011330">
    <property type="entry name" value="Glyco_hydro/deAcase_b/a-brl"/>
</dbReference>
<dbReference type="SUPFAM" id="SSF88713">
    <property type="entry name" value="Glycoside hydrolase/deacetylase"/>
    <property type="match status" value="1"/>
</dbReference>
<evidence type="ECO:0000259" key="3">
    <source>
        <dbReference type="Pfam" id="PF03065"/>
    </source>
</evidence>
<proteinExistence type="inferred from homology"/>
<dbReference type="InterPro" id="IPR052046">
    <property type="entry name" value="GH57_Enzymes"/>
</dbReference>
<dbReference type="Pfam" id="PF03065">
    <property type="entry name" value="Glyco_hydro_57"/>
    <property type="match status" value="1"/>
</dbReference>
<dbReference type="AlphaFoldDB" id="A0A0G1X653"/>
<comment type="similarity">
    <text evidence="1">Belongs to the glycosyl hydrolase 57 family.</text>
</comment>
<comment type="caution">
    <text evidence="4">The sequence shown here is derived from an EMBL/GenBank/DDBJ whole genome shotgun (WGS) entry which is preliminary data.</text>
</comment>
<dbReference type="PANTHER" id="PTHR36306">
    <property type="entry name" value="ALPHA-AMYLASE-RELATED-RELATED"/>
    <property type="match status" value="1"/>
</dbReference>
<dbReference type="InterPro" id="IPR004300">
    <property type="entry name" value="Glyco_hydro_57_N"/>
</dbReference>
<feature type="domain" description="Glycoside hydrolase family 57 N-terminal" evidence="3">
    <location>
        <begin position="6"/>
        <end position="296"/>
    </location>
</feature>
<name>A0A0G1X653_9BACT</name>
<dbReference type="EMBL" id="LCRA01000021">
    <property type="protein sequence ID" value="KKW26603.1"/>
    <property type="molecule type" value="Genomic_DNA"/>
</dbReference>
<dbReference type="CDD" id="cd10795">
    <property type="entry name" value="GH57N_MJA1_like"/>
    <property type="match status" value="1"/>
</dbReference>
<accession>A0A0G1X653</accession>
<keyword evidence="4" id="KW-0378">Hydrolase</keyword>
<dbReference type="Gene3D" id="3.20.110.20">
    <property type="match status" value="1"/>
</dbReference>
<evidence type="ECO:0000256" key="2">
    <source>
        <dbReference type="ARBA" id="ARBA00023277"/>
    </source>
</evidence>
<dbReference type="GO" id="GO:0005975">
    <property type="term" value="P:carbohydrate metabolic process"/>
    <property type="evidence" value="ECO:0007669"/>
    <property type="project" value="InterPro"/>
</dbReference>